<evidence type="ECO:0000256" key="2">
    <source>
        <dbReference type="ARBA" id="ARBA00004556"/>
    </source>
</evidence>
<comment type="subcellular location">
    <subcellularLocation>
        <location evidence="2">Cytoplasm</location>
        <location evidence="2">Perinuclear region</location>
    </subcellularLocation>
    <subcellularLocation>
        <location evidence="1">Nucleus</location>
    </subcellularLocation>
</comment>
<dbReference type="GO" id="GO:0048471">
    <property type="term" value="C:perinuclear region of cytoplasm"/>
    <property type="evidence" value="ECO:0007669"/>
    <property type="project" value="UniProtKB-SubCell"/>
</dbReference>
<dbReference type="EMBL" id="AJWJ01000003">
    <property type="protein sequence ID" value="KAF2078505.1"/>
    <property type="molecule type" value="Genomic_DNA"/>
</dbReference>
<dbReference type="OrthoDB" id="3358371at2759"/>
<gene>
    <name evidence="9" type="ORF">CYY_000130</name>
</gene>
<evidence type="ECO:0000313" key="10">
    <source>
        <dbReference type="Proteomes" id="UP000695562"/>
    </source>
</evidence>
<dbReference type="FunFam" id="3.40.50.720:FF:000181">
    <property type="entry name" value="NmrA-like family domain-containing protein 1"/>
    <property type="match status" value="1"/>
</dbReference>
<name>A0A8J4Q496_9MYCE</name>
<dbReference type="Proteomes" id="UP000695562">
    <property type="component" value="Unassembled WGS sequence"/>
</dbReference>
<dbReference type="PANTHER" id="PTHR42748">
    <property type="entry name" value="NITROGEN METABOLITE REPRESSION PROTEIN NMRA FAMILY MEMBER"/>
    <property type="match status" value="1"/>
</dbReference>
<keyword evidence="4" id="KW-0963">Cytoplasm</keyword>
<evidence type="ECO:0000256" key="3">
    <source>
        <dbReference type="ARBA" id="ARBA00006328"/>
    </source>
</evidence>
<keyword evidence="5" id="KW-0521">NADP</keyword>
<organism evidence="9 10">
    <name type="scientific">Polysphondylium violaceum</name>
    <dbReference type="NCBI Taxonomy" id="133409"/>
    <lineage>
        <taxon>Eukaryota</taxon>
        <taxon>Amoebozoa</taxon>
        <taxon>Evosea</taxon>
        <taxon>Eumycetozoa</taxon>
        <taxon>Dictyostelia</taxon>
        <taxon>Dictyosteliales</taxon>
        <taxon>Dictyosteliaceae</taxon>
        <taxon>Polysphondylium</taxon>
    </lineage>
</organism>
<accession>A0A8J4Q496</accession>
<dbReference type="InterPro" id="IPR051164">
    <property type="entry name" value="NmrA-like_oxidored"/>
</dbReference>
<sequence length="301" mass="32615">MSKIVSVFGATGSQGGAVVEALLKDGKFKVRALTRNVDSPKAQALKAKGAEVVKADLDDSVDQLAKALEGSYGVFLVTDFWTVFQKELEQGKKAADAALKAHVKHLVFSTLSHCIKLSHGKLSVPHFDLKAEIEQHIRDLSAKNPEFVSSFVLAPFYAQNLSTYFVPRKGEDGSYSLSLPLDPSQGPMEIADINDIGPIVSGIFNDPKKFSGVAVPFQGSVVTGEQIAEIISKTSGKKVSFNFVPPKVFATFFPGAEEMATMFQFYSEFGSFPGKDVKIAQSLATQSTLEQFLTKNPIKLE</sequence>
<dbReference type="GO" id="GO:0005634">
    <property type="term" value="C:nucleus"/>
    <property type="evidence" value="ECO:0007669"/>
    <property type="project" value="UniProtKB-SubCell"/>
</dbReference>
<comment type="caution">
    <text evidence="9">The sequence shown here is derived from an EMBL/GenBank/DDBJ whole genome shotgun (WGS) entry which is preliminary data.</text>
</comment>
<proteinExistence type="inferred from homology"/>
<comment type="similarity">
    <text evidence="3">Belongs to the NmrA-type oxidoreductase family.</text>
</comment>
<dbReference type="PANTHER" id="PTHR42748:SF4">
    <property type="entry name" value="NMRA-LIKE DOMAIN-CONTAINING PROTEIN-RELATED"/>
    <property type="match status" value="1"/>
</dbReference>
<dbReference type="InterPro" id="IPR036291">
    <property type="entry name" value="NAD(P)-bd_dom_sf"/>
</dbReference>
<evidence type="ECO:0000313" key="9">
    <source>
        <dbReference type="EMBL" id="KAF2078505.1"/>
    </source>
</evidence>
<evidence type="ECO:0000256" key="6">
    <source>
        <dbReference type="ARBA" id="ARBA00023242"/>
    </source>
</evidence>
<reference evidence="9" key="1">
    <citation type="submission" date="2020-01" db="EMBL/GenBank/DDBJ databases">
        <title>Development of genomics and gene disruption for Polysphondylium violaceum indicates a role for the polyketide synthase stlB in stalk morphogenesis.</title>
        <authorList>
            <person name="Narita B."/>
            <person name="Kawabe Y."/>
            <person name="Kin K."/>
            <person name="Saito T."/>
            <person name="Gibbs R."/>
            <person name="Kuspa A."/>
            <person name="Muzny D."/>
            <person name="Queller D."/>
            <person name="Richards S."/>
            <person name="Strassman J."/>
            <person name="Sucgang R."/>
            <person name="Worley K."/>
            <person name="Schaap P."/>
        </authorList>
    </citation>
    <scope>NUCLEOTIDE SEQUENCE</scope>
    <source>
        <strain evidence="9">QSvi11</strain>
    </source>
</reference>
<evidence type="ECO:0000256" key="1">
    <source>
        <dbReference type="ARBA" id="ARBA00004123"/>
    </source>
</evidence>
<keyword evidence="10" id="KW-1185">Reference proteome</keyword>
<dbReference type="Pfam" id="PF05368">
    <property type="entry name" value="NmrA"/>
    <property type="match status" value="1"/>
</dbReference>
<evidence type="ECO:0000256" key="4">
    <source>
        <dbReference type="ARBA" id="ARBA00022490"/>
    </source>
</evidence>
<dbReference type="AlphaFoldDB" id="A0A8J4Q496"/>
<protein>
    <recommendedName>
        <fullName evidence="7">NmrA-like family domain-containing protein 1</fullName>
    </recommendedName>
</protein>
<keyword evidence="6" id="KW-0539">Nucleus</keyword>
<evidence type="ECO:0000256" key="5">
    <source>
        <dbReference type="ARBA" id="ARBA00022857"/>
    </source>
</evidence>
<evidence type="ECO:0000256" key="7">
    <source>
        <dbReference type="ARBA" id="ARBA00040296"/>
    </source>
</evidence>
<feature type="domain" description="NmrA-like" evidence="8">
    <location>
        <begin position="2"/>
        <end position="283"/>
    </location>
</feature>
<dbReference type="SUPFAM" id="SSF51735">
    <property type="entry name" value="NAD(P)-binding Rossmann-fold domains"/>
    <property type="match status" value="1"/>
</dbReference>
<evidence type="ECO:0000259" key="8">
    <source>
        <dbReference type="Pfam" id="PF05368"/>
    </source>
</evidence>
<dbReference type="Gene3D" id="3.90.25.10">
    <property type="entry name" value="UDP-galactose 4-epimerase, domain 1"/>
    <property type="match status" value="1"/>
</dbReference>
<dbReference type="InterPro" id="IPR008030">
    <property type="entry name" value="NmrA-like"/>
</dbReference>
<dbReference type="Gene3D" id="3.40.50.720">
    <property type="entry name" value="NAD(P)-binding Rossmann-like Domain"/>
    <property type="match status" value="1"/>
</dbReference>
<dbReference type="CDD" id="cd05251">
    <property type="entry name" value="NmrA_like_SDR_a"/>
    <property type="match status" value="1"/>
</dbReference>